<feature type="transmembrane region" description="Helical" evidence="1">
    <location>
        <begin position="177"/>
        <end position="200"/>
    </location>
</feature>
<feature type="transmembrane region" description="Helical" evidence="1">
    <location>
        <begin position="120"/>
        <end position="138"/>
    </location>
</feature>
<feature type="transmembrane region" description="Helical" evidence="1">
    <location>
        <begin position="355"/>
        <end position="376"/>
    </location>
</feature>
<evidence type="ECO:0000313" key="2">
    <source>
        <dbReference type="EMBL" id="MBK1643532.1"/>
    </source>
</evidence>
<feature type="transmembrane region" description="Helical" evidence="1">
    <location>
        <begin position="314"/>
        <end position="334"/>
    </location>
</feature>
<feature type="transmembrane region" description="Helical" evidence="1">
    <location>
        <begin position="255"/>
        <end position="274"/>
    </location>
</feature>
<feature type="transmembrane region" description="Helical" evidence="1">
    <location>
        <begin position="281"/>
        <end position="302"/>
    </location>
</feature>
<reference evidence="2 3" key="1">
    <citation type="journal article" date="2020" name="Microorganisms">
        <title>Osmotic Adaptation and Compatible Solute Biosynthesis of Phototrophic Bacteria as Revealed from Genome Analyses.</title>
        <authorList>
            <person name="Imhoff J.F."/>
            <person name="Rahn T."/>
            <person name="Kunzel S."/>
            <person name="Keller A."/>
            <person name="Neulinger S.C."/>
        </authorList>
    </citation>
    <scope>NUCLEOTIDE SEQUENCE [LARGE SCALE GENOMIC DNA]</scope>
    <source>
        <strain evidence="2 3">DSM 21303</strain>
    </source>
</reference>
<feature type="transmembrane region" description="Helical" evidence="1">
    <location>
        <begin position="207"/>
        <end position="228"/>
    </location>
</feature>
<dbReference type="AlphaFoldDB" id="A0A9X1B7C8"/>
<keyword evidence="3" id="KW-1185">Reference proteome</keyword>
<feature type="transmembrane region" description="Helical" evidence="1">
    <location>
        <begin position="26"/>
        <end position="46"/>
    </location>
</feature>
<comment type="caution">
    <text evidence="2">The sequence shown here is derived from an EMBL/GenBank/DDBJ whole genome shotgun (WGS) entry which is preliminary data.</text>
</comment>
<gene>
    <name evidence="2" type="ORF">CKO25_02430</name>
</gene>
<dbReference type="EMBL" id="NRSD01000001">
    <property type="protein sequence ID" value="MBK1643532.1"/>
    <property type="molecule type" value="Genomic_DNA"/>
</dbReference>
<keyword evidence="1" id="KW-1133">Transmembrane helix</keyword>
<protein>
    <submittedName>
        <fullName evidence="2">Uncharacterized protein</fullName>
    </submittedName>
</protein>
<keyword evidence="1" id="KW-0472">Membrane</keyword>
<organism evidence="2 3">
    <name type="scientific">Thiocapsa imhoffii</name>
    <dbReference type="NCBI Taxonomy" id="382777"/>
    <lineage>
        <taxon>Bacteria</taxon>
        <taxon>Pseudomonadati</taxon>
        <taxon>Pseudomonadota</taxon>
        <taxon>Gammaproteobacteria</taxon>
        <taxon>Chromatiales</taxon>
        <taxon>Chromatiaceae</taxon>
        <taxon>Thiocapsa</taxon>
    </lineage>
</organism>
<accession>A0A9X1B7C8</accession>
<name>A0A9X1B7C8_9GAMM</name>
<feature type="transmembrane region" description="Helical" evidence="1">
    <location>
        <begin position="94"/>
        <end position="114"/>
    </location>
</feature>
<keyword evidence="1" id="KW-0812">Transmembrane</keyword>
<dbReference type="Proteomes" id="UP001138802">
    <property type="component" value="Unassembled WGS sequence"/>
</dbReference>
<sequence>MARGPAELSGEGGGPLERVRRGAVDLALLAVVCAYLLTALVGLPLFQDGGWYFFKIATTGQVELPNLRYTAVLPQLPAAWAASRIADPVLLRHLFALGYVALPIASLLACWALVRRRAPVLFLFPLLWFLLNLVNFSGVSELLSCLYLTWPLVLAMLLAPARRWVWLAAAIVPPMLVALHPLAFLPAFALALLGAALAWLLPNLRRIWGVLALWSLGSGLLRLAWTLVGMNDYERGRLETDSAINYLMTNTWGQHLLLIVVLMLGLTLGVGLLLRGRAQGLILGFARVLAGLVPVVAVLVSVEILNGEGIQLKSGVTFVVGLALMGLVSALVLAPPQLGWLQLPRWDPRLRGRTSLVMIIAVSMVVLLLAKSAAWWTATRGLQNLLAESRDDCIHLSASEPFALQWPWMRIIDDWVTPMNALAFRPRLILDAERGIEPIPLLLRHDGCAVLSQTGKVELVSWYVRDVHSLDQRFGPLRR</sequence>
<proteinExistence type="predicted"/>
<evidence type="ECO:0000313" key="3">
    <source>
        <dbReference type="Proteomes" id="UP001138802"/>
    </source>
</evidence>
<evidence type="ECO:0000256" key="1">
    <source>
        <dbReference type="SAM" id="Phobius"/>
    </source>
</evidence>